<evidence type="ECO:0000313" key="4">
    <source>
        <dbReference type="Proteomes" id="UP000177659"/>
    </source>
</evidence>
<proteinExistence type="predicted"/>
<gene>
    <name evidence="3" type="ORF">A3D62_03125</name>
</gene>
<comment type="caution">
    <text evidence="3">The sequence shown here is derived from an EMBL/GenBank/DDBJ whole genome shotgun (WGS) entry which is preliminary data.</text>
</comment>
<accession>A0A1F6D0Q2</accession>
<feature type="region of interest" description="Disordered" evidence="1">
    <location>
        <begin position="62"/>
        <end position="87"/>
    </location>
</feature>
<evidence type="ECO:0000256" key="2">
    <source>
        <dbReference type="SAM" id="Phobius"/>
    </source>
</evidence>
<protein>
    <submittedName>
        <fullName evidence="3">Uncharacterized protein</fullName>
    </submittedName>
</protein>
<evidence type="ECO:0000313" key="3">
    <source>
        <dbReference type="EMBL" id="OGG55009.1"/>
    </source>
</evidence>
<sequence length="114" mass="12267">MNDETRNESSVEESALSHAEGTMPAERKSSGPLIGIIIIVLVLAVGGVYFWKTTISEKQERSALQASEEDTNATVAGLQSQSQSDEIADIEADLQATDFENLDAEAGLINQELQ</sequence>
<keyword evidence="2" id="KW-0472">Membrane</keyword>
<feature type="compositionally biased region" description="Polar residues" evidence="1">
    <location>
        <begin position="72"/>
        <end position="85"/>
    </location>
</feature>
<dbReference type="Proteomes" id="UP000177659">
    <property type="component" value="Unassembled WGS sequence"/>
</dbReference>
<keyword evidence="2" id="KW-1133">Transmembrane helix</keyword>
<organism evidence="3 4">
    <name type="scientific">Candidatus Kaiserbacteria bacterium RIFCSPHIGHO2_02_FULL_49_11</name>
    <dbReference type="NCBI Taxonomy" id="1798489"/>
    <lineage>
        <taxon>Bacteria</taxon>
        <taxon>Candidatus Kaiseribacteriota</taxon>
    </lineage>
</organism>
<reference evidence="3 4" key="1">
    <citation type="journal article" date="2016" name="Nat. Commun.">
        <title>Thousands of microbial genomes shed light on interconnected biogeochemical processes in an aquifer system.</title>
        <authorList>
            <person name="Anantharaman K."/>
            <person name="Brown C.T."/>
            <person name="Hug L.A."/>
            <person name="Sharon I."/>
            <person name="Castelle C.J."/>
            <person name="Probst A.J."/>
            <person name="Thomas B.C."/>
            <person name="Singh A."/>
            <person name="Wilkins M.J."/>
            <person name="Karaoz U."/>
            <person name="Brodie E.L."/>
            <person name="Williams K.H."/>
            <person name="Hubbard S.S."/>
            <person name="Banfield J.F."/>
        </authorList>
    </citation>
    <scope>NUCLEOTIDE SEQUENCE [LARGE SCALE GENOMIC DNA]</scope>
</reference>
<name>A0A1F6D0Q2_9BACT</name>
<dbReference type="EMBL" id="MFLC01000025">
    <property type="protein sequence ID" value="OGG55009.1"/>
    <property type="molecule type" value="Genomic_DNA"/>
</dbReference>
<feature type="region of interest" description="Disordered" evidence="1">
    <location>
        <begin position="1"/>
        <end position="28"/>
    </location>
</feature>
<evidence type="ECO:0000256" key="1">
    <source>
        <dbReference type="SAM" id="MobiDB-lite"/>
    </source>
</evidence>
<dbReference type="AlphaFoldDB" id="A0A1F6D0Q2"/>
<keyword evidence="2" id="KW-0812">Transmembrane</keyword>
<feature type="transmembrane region" description="Helical" evidence="2">
    <location>
        <begin position="33"/>
        <end position="51"/>
    </location>
</feature>